<comment type="caution">
    <text evidence="3">The sequence shown here is derived from an EMBL/GenBank/DDBJ whole genome shotgun (WGS) entry which is preliminary data.</text>
</comment>
<keyword evidence="4" id="KW-1185">Reference proteome</keyword>
<dbReference type="InterPro" id="IPR000868">
    <property type="entry name" value="Isochorismatase-like_dom"/>
</dbReference>
<dbReference type="RefSeq" id="WP_116517645.1">
    <property type="nucleotide sequence ID" value="NZ_JACCEX010000001.1"/>
</dbReference>
<name>A0A2U1CRP7_9BURK</name>
<protein>
    <submittedName>
        <fullName evidence="3">Ureidoacrylate peracid hydrolase</fullName>
    </submittedName>
</protein>
<dbReference type="SUPFAM" id="SSF52499">
    <property type="entry name" value="Isochorismatase-like hydrolases"/>
    <property type="match status" value="1"/>
</dbReference>
<evidence type="ECO:0000256" key="1">
    <source>
        <dbReference type="ARBA" id="ARBA00022801"/>
    </source>
</evidence>
<evidence type="ECO:0000313" key="3">
    <source>
        <dbReference type="EMBL" id="PVY68568.1"/>
    </source>
</evidence>
<proteinExistence type="predicted"/>
<feature type="domain" description="Isochorismatase-like" evidence="2">
    <location>
        <begin position="32"/>
        <end position="218"/>
    </location>
</feature>
<dbReference type="Pfam" id="PF00857">
    <property type="entry name" value="Isochorismatase"/>
    <property type="match status" value="1"/>
</dbReference>
<reference evidence="3 4" key="1">
    <citation type="submission" date="2018-04" db="EMBL/GenBank/DDBJ databases">
        <title>Genomic Encyclopedia of Type Strains, Phase IV (KMG-IV): sequencing the most valuable type-strain genomes for metagenomic binning, comparative biology and taxonomic classification.</title>
        <authorList>
            <person name="Goeker M."/>
        </authorList>
    </citation>
    <scope>NUCLEOTIDE SEQUENCE [LARGE SCALE GENOMIC DNA]</scope>
    <source>
        <strain evidence="3 4">DSM 10065</strain>
    </source>
</reference>
<organism evidence="3 4">
    <name type="scientific">Pusillimonas noertemannii</name>
    <dbReference type="NCBI Taxonomy" id="305977"/>
    <lineage>
        <taxon>Bacteria</taxon>
        <taxon>Pseudomonadati</taxon>
        <taxon>Pseudomonadota</taxon>
        <taxon>Betaproteobacteria</taxon>
        <taxon>Burkholderiales</taxon>
        <taxon>Alcaligenaceae</taxon>
        <taxon>Pusillimonas</taxon>
    </lineage>
</organism>
<dbReference type="InterPro" id="IPR050272">
    <property type="entry name" value="Isochorismatase-like_hydrls"/>
</dbReference>
<evidence type="ECO:0000259" key="2">
    <source>
        <dbReference type="Pfam" id="PF00857"/>
    </source>
</evidence>
<dbReference type="OrthoDB" id="9781985at2"/>
<gene>
    <name evidence="3" type="ORF">C7440_0974</name>
</gene>
<dbReference type="Proteomes" id="UP000246145">
    <property type="component" value="Unassembled WGS sequence"/>
</dbReference>
<dbReference type="AlphaFoldDB" id="A0A2U1CRP7"/>
<dbReference type="Gene3D" id="3.40.50.850">
    <property type="entry name" value="Isochorismatase-like"/>
    <property type="match status" value="1"/>
</dbReference>
<dbReference type="PANTHER" id="PTHR43540">
    <property type="entry name" value="PEROXYUREIDOACRYLATE/UREIDOACRYLATE AMIDOHYDROLASE-RELATED"/>
    <property type="match status" value="1"/>
</dbReference>
<dbReference type="EMBL" id="QEKO01000001">
    <property type="protein sequence ID" value="PVY68568.1"/>
    <property type="molecule type" value="Genomic_DNA"/>
</dbReference>
<dbReference type="GO" id="GO:0016787">
    <property type="term" value="F:hydrolase activity"/>
    <property type="evidence" value="ECO:0007669"/>
    <property type="project" value="UniProtKB-KW"/>
</dbReference>
<keyword evidence="1 3" id="KW-0378">Hydrolase</keyword>
<accession>A0A2U1CRP7</accession>
<sequence>MHPYAVPKSVQERVLRRKGRLICLDAIEPQRSALVVIDMQNHFVAEGSPSEAAPARGIVDNINRMSHALRAAGGTVAWIQTTAEGALDHWGNHHRHGLLPAVRDRRLASLAEDSPGFQLYSKLQTQPNDLYIKKIMFSALVPGSSRLHETLSSRGIDTLLIAGTTTNVCCDSTARDAMMLDYRVAMLSDATATRHDEEHAFTLNNFQLFFGDVMTIDEAIARLGPDAG</sequence>
<dbReference type="CDD" id="cd00431">
    <property type="entry name" value="cysteine_hydrolases"/>
    <property type="match status" value="1"/>
</dbReference>
<dbReference type="InterPro" id="IPR036380">
    <property type="entry name" value="Isochorismatase-like_sf"/>
</dbReference>
<evidence type="ECO:0000313" key="4">
    <source>
        <dbReference type="Proteomes" id="UP000246145"/>
    </source>
</evidence>
<dbReference type="PANTHER" id="PTHR43540:SF6">
    <property type="entry name" value="ISOCHORISMATASE-LIKE DOMAIN-CONTAINING PROTEIN"/>
    <property type="match status" value="1"/>
</dbReference>